<evidence type="ECO:0000256" key="3">
    <source>
        <dbReference type="ARBA" id="ARBA00006759"/>
    </source>
</evidence>
<gene>
    <name evidence="10" type="ORF">CJP74_01685</name>
</gene>
<dbReference type="GO" id="GO:0046872">
    <property type="term" value="F:metal ion binding"/>
    <property type="evidence" value="ECO:0007669"/>
    <property type="project" value="UniProtKB-KW"/>
</dbReference>
<dbReference type="InterPro" id="IPR036866">
    <property type="entry name" value="RibonucZ/Hydroxyglut_hydro"/>
</dbReference>
<dbReference type="Gene3D" id="3.60.15.10">
    <property type="entry name" value="Ribonuclease Z/Hydroxyacylglutathione hydrolase-like"/>
    <property type="match status" value="1"/>
</dbReference>
<dbReference type="Proteomes" id="UP000266258">
    <property type="component" value="Unassembled WGS sequence"/>
</dbReference>
<dbReference type="RefSeq" id="WP_119496548.1">
    <property type="nucleotide sequence ID" value="NZ_NRJH01000014.1"/>
</dbReference>
<keyword evidence="11" id="KW-1185">Reference proteome</keyword>
<evidence type="ECO:0000256" key="5">
    <source>
        <dbReference type="ARBA" id="ARBA00022723"/>
    </source>
</evidence>
<dbReference type="PANTHER" id="PTHR43705:SF1">
    <property type="entry name" value="HYDROXYACYLGLUTATHIONE HYDROLASE GLOB"/>
    <property type="match status" value="1"/>
</dbReference>
<comment type="pathway">
    <text evidence="2">Secondary metabolite metabolism; methylglyoxal degradation; (R)-lactate from methylglyoxal: step 2/2.</text>
</comment>
<evidence type="ECO:0000256" key="8">
    <source>
        <dbReference type="ARBA" id="ARBA00031044"/>
    </source>
</evidence>
<dbReference type="EC" id="3.1.2.6" evidence="4"/>
<evidence type="ECO:0000313" key="11">
    <source>
        <dbReference type="Proteomes" id="UP000266258"/>
    </source>
</evidence>
<comment type="caution">
    <text evidence="10">The sequence shown here is derived from an EMBL/GenBank/DDBJ whole genome shotgun (WGS) entry which is preliminary data.</text>
</comment>
<dbReference type="InterPro" id="IPR050110">
    <property type="entry name" value="Glyoxalase_II_hydrolase"/>
</dbReference>
<dbReference type="CDD" id="cd07723">
    <property type="entry name" value="hydroxyacylglutathione_hydrolase_MBL-fold"/>
    <property type="match status" value="1"/>
</dbReference>
<evidence type="ECO:0000256" key="6">
    <source>
        <dbReference type="ARBA" id="ARBA00022801"/>
    </source>
</evidence>
<comment type="cofactor">
    <cofactor evidence="1">
        <name>Zn(2+)</name>
        <dbReference type="ChEBI" id="CHEBI:29105"/>
    </cofactor>
</comment>
<keyword evidence="7" id="KW-0862">Zinc</keyword>
<feature type="domain" description="Metallo-beta-lactamase" evidence="9">
    <location>
        <begin position="11"/>
        <end position="174"/>
    </location>
</feature>
<dbReference type="InterPro" id="IPR035680">
    <property type="entry name" value="Clx_II_MBL"/>
</dbReference>
<evidence type="ECO:0000256" key="2">
    <source>
        <dbReference type="ARBA" id="ARBA00004963"/>
    </source>
</evidence>
<dbReference type="GO" id="GO:0004416">
    <property type="term" value="F:hydroxyacylglutathione hydrolase activity"/>
    <property type="evidence" value="ECO:0007669"/>
    <property type="project" value="UniProtKB-EC"/>
</dbReference>
<comment type="similarity">
    <text evidence="3">Belongs to the metallo-beta-lactamase superfamily. Glyoxalase II family.</text>
</comment>
<dbReference type="EMBL" id="NRJH01000014">
    <property type="protein sequence ID" value="RIY33463.1"/>
    <property type="molecule type" value="Genomic_DNA"/>
</dbReference>
<evidence type="ECO:0000313" key="10">
    <source>
        <dbReference type="EMBL" id="RIY33463.1"/>
    </source>
</evidence>
<dbReference type="PANTHER" id="PTHR43705">
    <property type="entry name" value="HYDROXYACYLGLUTATHIONE HYDROLASE"/>
    <property type="match status" value="1"/>
</dbReference>
<dbReference type="AlphaFoldDB" id="A0A3A1Y5D3"/>
<dbReference type="InterPro" id="IPR032282">
    <property type="entry name" value="HAGH_C"/>
</dbReference>
<protein>
    <recommendedName>
        <fullName evidence="4">hydroxyacylglutathione hydrolase</fullName>
        <ecNumber evidence="4">3.1.2.6</ecNumber>
    </recommendedName>
    <alternativeName>
        <fullName evidence="8">Glyoxalase II</fullName>
    </alternativeName>
</protein>
<dbReference type="SUPFAM" id="SSF56281">
    <property type="entry name" value="Metallo-hydrolase/oxidoreductase"/>
    <property type="match status" value="1"/>
</dbReference>
<dbReference type="SMART" id="SM00849">
    <property type="entry name" value="Lactamase_B"/>
    <property type="match status" value="1"/>
</dbReference>
<accession>A0A3A1Y5D3</accession>
<dbReference type="OrthoDB" id="9802248at2"/>
<dbReference type="Pfam" id="PF16123">
    <property type="entry name" value="HAGH_C"/>
    <property type="match status" value="1"/>
</dbReference>
<evidence type="ECO:0000259" key="9">
    <source>
        <dbReference type="SMART" id="SM00849"/>
    </source>
</evidence>
<dbReference type="InterPro" id="IPR001279">
    <property type="entry name" value="Metallo-B-lactamas"/>
</dbReference>
<evidence type="ECO:0000256" key="1">
    <source>
        <dbReference type="ARBA" id="ARBA00001947"/>
    </source>
</evidence>
<evidence type="ECO:0000256" key="7">
    <source>
        <dbReference type="ARBA" id="ARBA00022833"/>
    </source>
</evidence>
<evidence type="ECO:0000256" key="4">
    <source>
        <dbReference type="ARBA" id="ARBA00011917"/>
    </source>
</evidence>
<dbReference type="Pfam" id="PF00753">
    <property type="entry name" value="Lactamase_B"/>
    <property type="match status" value="1"/>
</dbReference>
<keyword evidence="5" id="KW-0479">Metal-binding</keyword>
<reference evidence="10 11" key="1">
    <citation type="submission" date="2017-08" db="EMBL/GenBank/DDBJ databases">
        <title>Reclassification of Bisgaard taxon 37 and 44.</title>
        <authorList>
            <person name="Christensen H."/>
        </authorList>
    </citation>
    <scope>NUCLEOTIDE SEQUENCE [LARGE SCALE GENOMIC DNA]</scope>
    <source>
        <strain evidence="10 11">B96_4</strain>
    </source>
</reference>
<name>A0A3A1Y5D3_9GAMM</name>
<organism evidence="10 11">
    <name type="scientific">Psittacicella melopsittaci</name>
    <dbReference type="NCBI Taxonomy" id="2028576"/>
    <lineage>
        <taxon>Bacteria</taxon>
        <taxon>Pseudomonadati</taxon>
        <taxon>Pseudomonadota</taxon>
        <taxon>Gammaproteobacteria</taxon>
        <taxon>Pasteurellales</taxon>
        <taxon>Psittacicellaceae</taxon>
        <taxon>Psittacicella</taxon>
    </lineage>
</organism>
<keyword evidence="6" id="KW-0378">Hydrolase</keyword>
<proteinExistence type="inferred from homology"/>
<sequence>MQVEVISALSDNYIYVIKVDDQAIVVDIGEYKILRTYLKENNIRQVHLLITHKHDDHVAGLQALFADYPQTQVYTSEQIFAAIRWQVPQEARQYLQDEQEFTVAGLNFTALATPGHTDYHLCFSTGNLLFTGDLLFSAGCGKVMPDGSYEQLYSSIVKVKEFIGQVDFWLFPGHEYTLSNIAFARSLEQAQLEAPLAKLEEQTRQAFAQNRGNSPVLYSQEKLYNPFLQAKDLNQFTKLRQAKDQFGSSYAQAKKRQAAVKILQQVND</sequence>